<dbReference type="Proteomes" id="UP001470230">
    <property type="component" value="Unassembled WGS sequence"/>
</dbReference>
<dbReference type="PANTHER" id="PTHR45737:SF6">
    <property type="entry name" value="VON WILLEBRAND FACTOR A DOMAIN-CONTAINING PROTEIN 5A"/>
    <property type="match status" value="1"/>
</dbReference>
<dbReference type="SUPFAM" id="SSF47473">
    <property type="entry name" value="EF-hand"/>
    <property type="match status" value="1"/>
</dbReference>
<dbReference type="Pfam" id="PF08487">
    <property type="entry name" value="VIT"/>
    <property type="match status" value="1"/>
</dbReference>
<dbReference type="EMBL" id="JAPFFF010000036">
    <property type="protein sequence ID" value="KAK8843053.1"/>
    <property type="molecule type" value="Genomic_DNA"/>
</dbReference>
<keyword evidence="4" id="KW-1185">Reference proteome</keyword>
<evidence type="ECO:0000259" key="1">
    <source>
        <dbReference type="PROSITE" id="PS50234"/>
    </source>
</evidence>
<dbReference type="SMART" id="SM00327">
    <property type="entry name" value="VWA"/>
    <property type="match status" value="1"/>
</dbReference>
<accession>A0ABR2HBV9</accession>
<dbReference type="Gene3D" id="1.10.238.10">
    <property type="entry name" value="EF-hand"/>
    <property type="match status" value="1"/>
</dbReference>
<comment type="caution">
    <text evidence="3">The sequence shown here is derived from an EMBL/GenBank/DDBJ whole genome shotgun (WGS) entry which is preliminary data.</text>
</comment>
<dbReference type="InterPro" id="IPR011992">
    <property type="entry name" value="EF-hand-dom_pair"/>
</dbReference>
<dbReference type="PROSITE" id="PS50234">
    <property type="entry name" value="VWFA"/>
    <property type="match status" value="1"/>
</dbReference>
<evidence type="ECO:0000313" key="3">
    <source>
        <dbReference type="EMBL" id="KAK8843053.1"/>
    </source>
</evidence>
<evidence type="ECO:0000313" key="4">
    <source>
        <dbReference type="Proteomes" id="UP001470230"/>
    </source>
</evidence>
<evidence type="ECO:0000259" key="2">
    <source>
        <dbReference type="PROSITE" id="PS51468"/>
    </source>
</evidence>
<dbReference type="Pfam" id="PF13768">
    <property type="entry name" value="VWA_3"/>
    <property type="match status" value="1"/>
</dbReference>
<dbReference type="PROSITE" id="PS51468">
    <property type="entry name" value="VIT"/>
    <property type="match status" value="1"/>
</dbReference>
<protein>
    <submittedName>
        <fullName evidence="3">von Willebrand factor A domain-containing protein 5A</fullName>
    </submittedName>
</protein>
<organism evidence="3 4">
    <name type="scientific">Tritrichomonas musculus</name>
    <dbReference type="NCBI Taxonomy" id="1915356"/>
    <lineage>
        <taxon>Eukaryota</taxon>
        <taxon>Metamonada</taxon>
        <taxon>Parabasalia</taxon>
        <taxon>Tritrichomonadida</taxon>
        <taxon>Tritrichomonadidae</taxon>
        <taxon>Tritrichomonas</taxon>
    </lineage>
</organism>
<dbReference type="PANTHER" id="PTHR45737">
    <property type="entry name" value="VON WILLEBRAND FACTOR A DOMAIN-CONTAINING PROTEIN 5A"/>
    <property type="match status" value="1"/>
</dbReference>
<dbReference type="Gene3D" id="3.40.50.410">
    <property type="entry name" value="von Willebrand factor, type A domain"/>
    <property type="match status" value="1"/>
</dbReference>
<proteinExistence type="predicted"/>
<name>A0ABR2HBV9_9EUKA</name>
<feature type="domain" description="VWFA" evidence="1">
    <location>
        <begin position="249"/>
        <end position="422"/>
    </location>
</feature>
<gene>
    <name evidence="3" type="ORF">M9Y10_025242</name>
</gene>
<dbReference type="InterPro" id="IPR036465">
    <property type="entry name" value="vWFA_dom_sf"/>
</dbReference>
<dbReference type="SUPFAM" id="SSF53300">
    <property type="entry name" value="vWA-like"/>
    <property type="match status" value="1"/>
</dbReference>
<reference evidence="3 4" key="1">
    <citation type="submission" date="2024-04" db="EMBL/GenBank/DDBJ databases">
        <title>Tritrichomonas musculus Genome.</title>
        <authorList>
            <person name="Alves-Ferreira E."/>
            <person name="Grigg M."/>
            <person name="Lorenzi H."/>
            <person name="Galac M."/>
        </authorList>
    </citation>
    <scope>NUCLEOTIDE SEQUENCE [LARGE SCALE GENOMIC DNA]</scope>
    <source>
        <strain evidence="3 4">EAF2021</strain>
    </source>
</reference>
<dbReference type="InterPro" id="IPR013694">
    <property type="entry name" value="VIT"/>
</dbReference>
<dbReference type="InterPro" id="IPR002035">
    <property type="entry name" value="VWF_A"/>
</dbReference>
<sequence length="729" mass="83671">MVFGSFCYRKCSLLETIKTKSIRITGIQKGFVQSLEIYQSIETCDELKEVSYVFPTDNKICIYDMHFLVGDEIIPAQLRSKTQAQKIFDEAKKEGKTAVMGIQNEPGITYIAIGNVPKNTIVAIIFKCSFTSILENRNTILTKIPLKSYNSDGFLTNFYDLPSFDINLEMTISQIGKISDVYSNIDYEYSKNDDYNGKLTIKSTKIKDENIMIHTRFEDPIKSQIVQTEKASIISMIPEFETIKSDNKELVFLIDCPGSMHGESIRKAKETLSMFISKLSQQIYFNIICFGTLYTKLFDQSQINSKENNEKAIEFIEKIEANLGGTELLKLLTDLFHTDVKISWQRQIFLVTDGEVEKREEVVNLIKENNVYNRIFAIGLGNGSDAGFLEEITEITNGKYDLILNEKELPNKINEHFELSKTDPAINTELHIEGNDSFQVVPYPLPTLLPYVLQHIFITSSLLIDNVIITSKLSNSIDIENVITNKSQLNEKLPIFALFAQQQLKKIESDEEKSIKLSLESGVLSKFTSYVAVSNNFYIENEDMEIFEDYQEVHYAYQLVDDYNSEILTLEKLRRIAAELGEEIDDDELQEMLDAVKGDKDNSIEITNKNDANDNDEENHVFWDENSSFEDILRLQNCEGFWDLSSSFINSKTIGQLLINEIDLSQITTVVRKRILSVIFVICYLEKFYNDDKSKWIQAREKSIKWLSEINGNANWEEIITINSENILQ</sequence>
<feature type="domain" description="VIT" evidence="2">
    <location>
        <begin position="1"/>
        <end position="130"/>
    </location>
</feature>